<feature type="region of interest" description="Disordered" evidence="1">
    <location>
        <begin position="122"/>
        <end position="290"/>
    </location>
</feature>
<dbReference type="HOGENOM" id="CLU_037982_2_1_1"/>
<feature type="compositionally biased region" description="Basic and acidic residues" evidence="1">
    <location>
        <begin position="188"/>
        <end position="197"/>
    </location>
</feature>
<dbReference type="AlphaFoldDB" id="A0A0D2GTY8"/>
<dbReference type="SUPFAM" id="SSF57845">
    <property type="entry name" value="B-box zinc-binding domain"/>
    <property type="match status" value="1"/>
</dbReference>
<reference evidence="2 3" key="1">
    <citation type="submission" date="2015-01" db="EMBL/GenBank/DDBJ databases">
        <title>The Genome Sequence of Rhinocladiella mackenzie CBS 650.93.</title>
        <authorList>
            <consortium name="The Broad Institute Genomics Platform"/>
            <person name="Cuomo C."/>
            <person name="de Hoog S."/>
            <person name="Gorbushina A."/>
            <person name="Stielow B."/>
            <person name="Teixiera M."/>
            <person name="Abouelleil A."/>
            <person name="Chapman S.B."/>
            <person name="Priest M."/>
            <person name="Young S.K."/>
            <person name="Wortman J."/>
            <person name="Nusbaum C."/>
            <person name="Birren B."/>
        </authorList>
    </citation>
    <scope>NUCLEOTIDE SEQUENCE [LARGE SCALE GENOMIC DNA]</scope>
    <source>
        <strain evidence="2 3">CBS 650.93</strain>
    </source>
</reference>
<feature type="compositionally biased region" description="Polar residues" evidence="1">
    <location>
        <begin position="218"/>
        <end position="236"/>
    </location>
</feature>
<feature type="compositionally biased region" description="Polar residues" evidence="1">
    <location>
        <begin position="28"/>
        <end position="44"/>
    </location>
</feature>
<dbReference type="Pfam" id="PF22586">
    <property type="entry name" value="ANCHR-like_BBOX"/>
    <property type="match status" value="1"/>
</dbReference>
<feature type="region of interest" description="Disordered" evidence="1">
    <location>
        <begin position="28"/>
        <end position="86"/>
    </location>
</feature>
<keyword evidence="3" id="KW-1185">Reference proteome</keyword>
<dbReference type="PANTHER" id="PTHR46603">
    <property type="entry name" value="ABSCISSION/NOCUT CHECKPOINT REGULATOR"/>
    <property type="match status" value="1"/>
</dbReference>
<dbReference type="OrthoDB" id="5407799at2759"/>
<feature type="compositionally biased region" description="Acidic residues" evidence="1">
    <location>
        <begin position="206"/>
        <end position="217"/>
    </location>
</feature>
<organism evidence="2 3">
    <name type="scientific">Rhinocladiella mackenziei CBS 650.93</name>
    <dbReference type="NCBI Taxonomy" id="1442369"/>
    <lineage>
        <taxon>Eukaryota</taxon>
        <taxon>Fungi</taxon>
        <taxon>Dikarya</taxon>
        <taxon>Ascomycota</taxon>
        <taxon>Pezizomycotina</taxon>
        <taxon>Eurotiomycetes</taxon>
        <taxon>Chaetothyriomycetidae</taxon>
        <taxon>Chaetothyriales</taxon>
        <taxon>Herpotrichiellaceae</taxon>
        <taxon>Rhinocladiella</taxon>
    </lineage>
</organism>
<dbReference type="EMBL" id="KN847481">
    <property type="protein sequence ID" value="KIX01813.1"/>
    <property type="molecule type" value="Genomic_DNA"/>
</dbReference>
<proteinExistence type="predicted"/>
<dbReference type="CDD" id="cd19817">
    <property type="entry name" value="Bbox1_ANCHR-like"/>
    <property type="match status" value="1"/>
</dbReference>
<dbReference type="InterPro" id="IPR044553">
    <property type="entry name" value="Bbox1_ANCHR"/>
</dbReference>
<evidence type="ECO:0000256" key="1">
    <source>
        <dbReference type="SAM" id="MobiDB-lite"/>
    </source>
</evidence>
<protein>
    <submittedName>
        <fullName evidence="2">Rhinocladiella mackenziei CBS 650.93 unplaced genomic scaffold supercont1.7, whole genome shotgun sequence</fullName>
    </submittedName>
</protein>
<sequence length="368" mass="39666">MSHDPASNADRDLLSRLNALKQSAVSFDQNNYQTPLGKPSSVSLDPSPARALHSDLLGRWKSFGGTPTASGADNSTHSTEKTEDDQTLEELLADLGPSDAWEIDKSEEDQVADLLRSAKSALGDALEESKARAEEEKERDPAADTISAPKLPALDVSVFQPGPESDEEARSKAGSKSKDNLDQEADELLARILDEVKLGSTSPQDDGMEAPDSEEDASQPNPELSDSSTAPQSSALNLPATPSMLPEPVETKPDSNRKEDDDLASRFAGLSLPSVPTTMKSTKPFTSTSAKPTIGYTDEEVDTWCIICNDDATFRCIGCDGDLYCTNCWMEGHRGEDAGHEERTHKAVQFVKGGGMKKEPRRRVMLGA</sequence>
<feature type="compositionally biased region" description="Basic and acidic residues" evidence="1">
    <location>
        <begin position="249"/>
        <end position="264"/>
    </location>
</feature>
<name>A0A0D2GTY8_9EURO</name>
<evidence type="ECO:0000313" key="2">
    <source>
        <dbReference type="EMBL" id="KIX01813.1"/>
    </source>
</evidence>
<dbReference type="Proteomes" id="UP000053617">
    <property type="component" value="Unassembled WGS sequence"/>
</dbReference>
<feature type="compositionally biased region" description="Basic and acidic residues" evidence="1">
    <location>
        <begin position="127"/>
        <end position="142"/>
    </location>
</feature>
<feature type="compositionally biased region" description="Basic and acidic residues" evidence="1">
    <location>
        <begin position="168"/>
        <end position="181"/>
    </location>
</feature>
<feature type="compositionally biased region" description="Polar residues" evidence="1">
    <location>
        <begin position="65"/>
        <end position="77"/>
    </location>
</feature>
<accession>A0A0D2GTY8</accession>
<dbReference type="GeneID" id="25297611"/>
<dbReference type="STRING" id="1442369.A0A0D2GTY8"/>
<dbReference type="VEuPathDB" id="FungiDB:Z518_09540"/>
<feature type="compositionally biased region" description="Polar residues" evidence="1">
    <location>
        <begin position="274"/>
        <end position="290"/>
    </location>
</feature>
<gene>
    <name evidence="2" type="ORF">Z518_09540</name>
</gene>
<dbReference type="PANTHER" id="PTHR46603:SF1">
    <property type="entry name" value="ABSCISSION_NOCUT CHECKPOINT REGULATOR"/>
    <property type="match status" value="1"/>
</dbReference>
<evidence type="ECO:0000313" key="3">
    <source>
        <dbReference type="Proteomes" id="UP000053617"/>
    </source>
</evidence>
<dbReference type="RefSeq" id="XP_013268949.1">
    <property type="nucleotide sequence ID" value="XM_013413495.1"/>
</dbReference>